<proteinExistence type="predicted"/>
<evidence type="ECO:0000313" key="2">
    <source>
        <dbReference type="Proteomes" id="UP000681720"/>
    </source>
</evidence>
<dbReference type="AlphaFoldDB" id="A0A8S3JSN1"/>
<evidence type="ECO:0000313" key="1">
    <source>
        <dbReference type="EMBL" id="CAF5221225.1"/>
    </source>
</evidence>
<accession>A0A8S3JSN1</accession>
<gene>
    <name evidence="1" type="ORF">GIL414_LOCUS84445</name>
</gene>
<organism evidence="1 2">
    <name type="scientific">Rotaria magnacalcarata</name>
    <dbReference type="NCBI Taxonomy" id="392030"/>
    <lineage>
        <taxon>Eukaryota</taxon>
        <taxon>Metazoa</taxon>
        <taxon>Spiralia</taxon>
        <taxon>Gnathifera</taxon>
        <taxon>Rotifera</taxon>
        <taxon>Eurotatoria</taxon>
        <taxon>Bdelloidea</taxon>
        <taxon>Philodinida</taxon>
        <taxon>Philodinidae</taxon>
        <taxon>Rotaria</taxon>
    </lineage>
</organism>
<reference evidence="1" key="1">
    <citation type="submission" date="2021-02" db="EMBL/GenBank/DDBJ databases">
        <authorList>
            <person name="Nowell W R."/>
        </authorList>
    </citation>
    <scope>NUCLEOTIDE SEQUENCE</scope>
</reference>
<dbReference type="Proteomes" id="UP000681720">
    <property type="component" value="Unassembled WGS sequence"/>
</dbReference>
<name>A0A8S3JSN1_9BILA</name>
<protein>
    <submittedName>
        <fullName evidence="1">Uncharacterized protein</fullName>
    </submittedName>
</protein>
<comment type="caution">
    <text evidence="1">The sequence shown here is derived from an EMBL/GenBank/DDBJ whole genome shotgun (WGS) entry which is preliminary data.</text>
</comment>
<sequence>KEYLGNYGLFDPEVLSQVIDYHWLTQQYHWLYL</sequence>
<dbReference type="EMBL" id="CAJOBJ010366339">
    <property type="protein sequence ID" value="CAF5221225.1"/>
    <property type="molecule type" value="Genomic_DNA"/>
</dbReference>
<feature type="non-terminal residue" evidence="1">
    <location>
        <position position="1"/>
    </location>
</feature>